<evidence type="ECO:0000313" key="1">
    <source>
        <dbReference type="EMBL" id="GFN80415.1"/>
    </source>
</evidence>
<protein>
    <submittedName>
        <fullName evidence="1">Uncharacterized protein</fullName>
    </submittedName>
</protein>
<sequence>MRNNLVKGIAGSEILLDLHGDPKRDRFLEEMVTFLAQKEQGKATNSAVGDCSASINHTSTSAPPVQHKVKCWTVGNLVMVPEMIGTLKHDIVEPGPSNICQMLSKRPLHILLQQMHILWHLGSQGQGQVVQILPTRQTVFKLHLRLKTASLTRPLRPIMILQVMFPINYVAFSLPKN</sequence>
<reference evidence="1 2" key="1">
    <citation type="journal article" date="2021" name="Elife">
        <title>Chloroplast acquisition without the gene transfer in kleptoplastic sea slugs, Plakobranchus ocellatus.</title>
        <authorList>
            <person name="Maeda T."/>
            <person name="Takahashi S."/>
            <person name="Yoshida T."/>
            <person name="Shimamura S."/>
            <person name="Takaki Y."/>
            <person name="Nagai Y."/>
            <person name="Toyoda A."/>
            <person name="Suzuki Y."/>
            <person name="Arimoto A."/>
            <person name="Ishii H."/>
            <person name="Satoh N."/>
            <person name="Nishiyama T."/>
            <person name="Hasebe M."/>
            <person name="Maruyama T."/>
            <person name="Minagawa J."/>
            <person name="Obokata J."/>
            <person name="Shigenobu S."/>
        </authorList>
    </citation>
    <scope>NUCLEOTIDE SEQUENCE [LARGE SCALE GENOMIC DNA]</scope>
</reference>
<dbReference type="Proteomes" id="UP000735302">
    <property type="component" value="Unassembled WGS sequence"/>
</dbReference>
<gene>
    <name evidence="1" type="ORF">PoB_000692100</name>
</gene>
<accession>A0AAV3YB68</accession>
<organism evidence="1 2">
    <name type="scientific">Plakobranchus ocellatus</name>
    <dbReference type="NCBI Taxonomy" id="259542"/>
    <lineage>
        <taxon>Eukaryota</taxon>
        <taxon>Metazoa</taxon>
        <taxon>Spiralia</taxon>
        <taxon>Lophotrochozoa</taxon>
        <taxon>Mollusca</taxon>
        <taxon>Gastropoda</taxon>
        <taxon>Heterobranchia</taxon>
        <taxon>Euthyneura</taxon>
        <taxon>Panpulmonata</taxon>
        <taxon>Sacoglossa</taxon>
        <taxon>Placobranchoidea</taxon>
        <taxon>Plakobranchidae</taxon>
        <taxon>Plakobranchus</taxon>
    </lineage>
</organism>
<dbReference type="AlphaFoldDB" id="A0AAV3YB68"/>
<keyword evidence="2" id="KW-1185">Reference proteome</keyword>
<name>A0AAV3YB68_9GAST</name>
<evidence type="ECO:0000313" key="2">
    <source>
        <dbReference type="Proteomes" id="UP000735302"/>
    </source>
</evidence>
<proteinExistence type="predicted"/>
<dbReference type="EMBL" id="BLXT01000825">
    <property type="protein sequence ID" value="GFN80415.1"/>
    <property type="molecule type" value="Genomic_DNA"/>
</dbReference>
<comment type="caution">
    <text evidence="1">The sequence shown here is derived from an EMBL/GenBank/DDBJ whole genome shotgun (WGS) entry which is preliminary data.</text>
</comment>